<dbReference type="EMBL" id="JACTUZ010000009">
    <property type="protein sequence ID" value="MBC9176177.1"/>
    <property type="molecule type" value="Genomic_DNA"/>
</dbReference>
<comment type="caution">
    <text evidence="1">The sequence shown here is derived from an EMBL/GenBank/DDBJ whole genome shotgun (WGS) entry which is preliminary data.</text>
</comment>
<evidence type="ECO:0000313" key="1">
    <source>
        <dbReference type="EMBL" id="MBC9176177.1"/>
    </source>
</evidence>
<name>A0ABR7R3E9_9PROT</name>
<sequence length="84" mass="9329">MSLSSFNIYRSQNGDVWRLIKSEATNLMFIRHEANPASGGHVTEMSIEEFLSCNGSGPEYAATRELLRNLPHETEALTSSALSR</sequence>
<protein>
    <submittedName>
        <fullName evidence="1">Uncharacterized protein</fullName>
    </submittedName>
</protein>
<proteinExistence type="predicted"/>
<accession>A0ABR7R3E9</accession>
<keyword evidence="2" id="KW-1185">Reference proteome</keyword>
<gene>
    <name evidence="1" type="ORF">IBL25_04380</name>
</gene>
<dbReference type="Proteomes" id="UP000603940">
    <property type="component" value="Unassembled WGS sequence"/>
</dbReference>
<dbReference type="RefSeq" id="WP_187777342.1">
    <property type="nucleotide sequence ID" value="NZ_JACTUZ010000009.1"/>
</dbReference>
<evidence type="ECO:0000313" key="2">
    <source>
        <dbReference type="Proteomes" id="UP000603940"/>
    </source>
</evidence>
<reference evidence="1 2" key="1">
    <citation type="journal article" date="2009" name="Int. J. Syst. Evol. Microbiol.">
        <title>Transfer of Teichococcus ludipueritiae and Muricoccus roseus to the genus Roseomonas, as Roseomonas ludipueritiae comb. nov. and Roseomonas rosea comb. nov., respectively, and emended description of the genus Roseomonas.</title>
        <authorList>
            <person name="Sanchez-Porro C."/>
            <person name="Gallego V."/>
            <person name="Busse H.J."/>
            <person name="Kampfer P."/>
            <person name="Ventosa A."/>
        </authorList>
    </citation>
    <scope>NUCLEOTIDE SEQUENCE [LARGE SCALE GENOMIC DNA]</scope>
    <source>
        <strain evidence="1 2">DSM 14915</strain>
    </source>
</reference>
<organism evidence="1 2">
    <name type="scientific">Pseudoroseomonas ludipueritiae</name>
    <dbReference type="NCBI Taxonomy" id="198093"/>
    <lineage>
        <taxon>Bacteria</taxon>
        <taxon>Pseudomonadati</taxon>
        <taxon>Pseudomonadota</taxon>
        <taxon>Alphaproteobacteria</taxon>
        <taxon>Acetobacterales</taxon>
        <taxon>Acetobacteraceae</taxon>
        <taxon>Pseudoroseomonas</taxon>
    </lineage>
</organism>